<comment type="caution">
    <text evidence="4">The sequence shown here is derived from an EMBL/GenBank/DDBJ whole genome shotgun (WGS) entry which is preliminary data.</text>
</comment>
<dbReference type="OrthoDB" id="7467139at2759"/>
<feature type="domain" description="DDE Tnp4" evidence="3">
    <location>
        <begin position="144"/>
        <end position="223"/>
    </location>
</feature>
<dbReference type="EMBL" id="VTPC01090169">
    <property type="protein sequence ID" value="KAF2884454.1"/>
    <property type="molecule type" value="Genomic_DNA"/>
</dbReference>
<keyword evidence="5" id="KW-1185">Reference proteome</keyword>
<dbReference type="PANTHER" id="PTHR23080">
    <property type="entry name" value="THAP DOMAIN PROTEIN"/>
    <property type="match status" value="1"/>
</dbReference>
<organism evidence="4 5">
    <name type="scientific">Ignelater luminosus</name>
    <name type="common">Cucubano</name>
    <name type="synonym">Pyrophorus luminosus</name>
    <dbReference type="NCBI Taxonomy" id="2038154"/>
    <lineage>
        <taxon>Eukaryota</taxon>
        <taxon>Metazoa</taxon>
        <taxon>Ecdysozoa</taxon>
        <taxon>Arthropoda</taxon>
        <taxon>Hexapoda</taxon>
        <taxon>Insecta</taxon>
        <taxon>Pterygota</taxon>
        <taxon>Neoptera</taxon>
        <taxon>Endopterygota</taxon>
        <taxon>Coleoptera</taxon>
        <taxon>Polyphaga</taxon>
        <taxon>Elateriformia</taxon>
        <taxon>Elateroidea</taxon>
        <taxon>Elateridae</taxon>
        <taxon>Agrypninae</taxon>
        <taxon>Pyrophorini</taxon>
        <taxon>Ignelater</taxon>
    </lineage>
</organism>
<evidence type="ECO:0000256" key="2">
    <source>
        <dbReference type="ARBA" id="ARBA00022723"/>
    </source>
</evidence>
<evidence type="ECO:0000256" key="1">
    <source>
        <dbReference type="ARBA" id="ARBA00001968"/>
    </source>
</evidence>
<comment type="cofactor">
    <cofactor evidence="1">
        <name>a divalent metal cation</name>
        <dbReference type="ChEBI" id="CHEBI:60240"/>
    </cofactor>
</comment>
<evidence type="ECO:0000313" key="4">
    <source>
        <dbReference type="EMBL" id="KAF2884454.1"/>
    </source>
</evidence>
<dbReference type="Pfam" id="PF13359">
    <property type="entry name" value="DDE_Tnp_4"/>
    <property type="match status" value="1"/>
</dbReference>
<accession>A0A8K0CBX2</accession>
<dbReference type="AlphaFoldDB" id="A0A8K0CBX2"/>
<name>A0A8K0CBX2_IGNLU</name>
<dbReference type="InterPro" id="IPR027806">
    <property type="entry name" value="HARBI1_dom"/>
</dbReference>
<dbReference type="Proteomes" id="UP000801492">
    <property type="component" value="Unassembled WGS sequence"/>
</dbReference>
<protein>
    <recommendedName>
        <fullName evidence="3">DDE Tnp4 domain-containing protein</fullName>
    </recommendedName>
</protein>
<sequence length="225" mass="26071">MKACSDNTEAIANIYYESVTNRFFKRLKINKYVQVKPPIRNAAMSPFKITTVDVSTSTDLAMKLPRYCKQMVRDSSRSFTETSEVYEPDTANIKPETIKKNLPITFRARYGKIQSTIDALEIEIEKPSDPVKQALSWSDYKLLTEKCGYLDVLPNGAWIMADRGFKNINSIFIKKECKPIRSPSVEKDKKLSKEEVLETKKIASLRIHIERTIRRIRKFKFLKPH</sequence>
<proteinExistence type="predicted"/>
<keyword evidence="2" id="KW-0479">Metal-binding</keyword>
<evidence type="ECO:0000313" key="5">
    <source>
        <dbReference type="Proteomes" id="UP000801492"/>
    </source>
</evidence>
<dbReference type="GO" id="GO:0046872">
    <property type="term" value="F:metal ion binding"/>
    <property type="evidence" value="ECO:0007669"/>
    <property type="project" value="UniProtKB-KW"/>
</dbReference>
<gene>
    <name evidence="4" type="ORF">ILUMI_21720</name>
</gene>
<evidence type="ECO:0000259" key="3">
    <source>
        <dbReference type="Pfam" id="PF13359"/>
    </source>
</evidence>
<reference evidence="4" key="1">
    <citation type="submission" date="2019-08" db="EMBL/GenBank/DDBJ databases">
        <title>The genome of the North American firefly Photinus pyralis.</title>
        <authorList>
            <consortium name="Photinus pyralis genome working group"/>
            <person name="Fallon T.R."/>
            <person name="Sander Lower S.E."/>
            <person name="Weng J.-K."/>
        </authorList>
    </citation>
    <scope>NUCLEOTIDE SEQUENCE</scope>
    <source>
        <strain evidence="4">TRF0915ILg1</strain>
        <tissue evidence="4">Whole body</tissue>
    </source>
</reference>